<dbReference type="InterPro" id="IPR049804">
    <property type="entry name" value="Choice_anch_L"/>
</dbReference>
<dbReference type="SMART" id="SM00060">
    <property type="entry name" value="FN3"/>
    <property type="match status" value="4"/>
</dbReference>
<evidence type="ECO:0000259" key="1">
    <source>
        <dbReference type="PROSITE" id="PS50853"/>
    </source>
</evidence>
<dbReference type="EMBL" id="JRLY01000016">
    <property type="protein sequence ID" value="KGO91691.1"/>
    <property type="molecule type" value="Genomic_DNA"/>
</dbReference>
<organism evidence="2 3">
    <name type="scientific">Flavobacterium subsaxonicum WB 4.1-42 = DSM 21790</name>
    <dbReference type="NCBI Taxonomy" id="1121898"/>
    <lineage>
        <taxon>Bacteria</taxon>
        <taxon>Pseudomonadati</taxon>
        <taxon>Bacteroidota</taxon>
        <taxon>Flavobacteriia</taxon>
        <taxon>Flavobacteriales</taxon>
        <taxon>Flavobacteriaceae</taxon>
        <taxon>Flavobacterium</taxon>
    </lineage>
</organism>
<dbReference type="InterPro" id="IPR013320">
    <property type="entry name" value="ConA-like_dom_sf"/>
</dbReference>
<dbReference type="GO" id="GO:0005975">
    <property type="term" value="P:carbohydrate metabolic process"/>
    <property type="evidence" value="ECO:0007669"/>
    <property type="project" value="UniProtKB-ARBA"/>
</dbReference>
<evidence type="ECO:0000313" key="3">
    <source>
        <dbReference type="Proteomes" id="UP000030111"/>
    </source>
</evidence>
<dbReference type="NCBIfam" id="NF038128">
    <property type="entry name" value="choice_anch_J"/>
    <property type="match status" value="3"/>
</dbReference>
<dbReference type="SUPFAM" id="SSF49265">
    <property type="entry name" value="Fibronectin type III"/>
    <property type="match status" value="3"/>
</dbReference>
<accession>A0A0A2MJF8</accession>
<feature type="domain" description="Fibronectin type-III" evidence="1">
    <location>
        <begin position="716"/>
        <end position="807"/>
    </location>
</feature>
<dbReference type="InterPro" id="IPR011628">
    <property type="entry name" value="Cleaved_adhesin"/>
</dbReference>
<feature type="domain" description="Fibronectin type-III" evidence="1">
    <location>
        <begin position="235"/>
        <end position="323"/>
    </location>
</feature>
<reference evidence="2 3" key="1">
    <citation type="submission" date="2013-09" db="EMBL/GenBank/DDBJ databases">
        <authorList>
            <person name="Zeng Z."/>
            <person name="Chen C."/>
        </authorList>
    </citation>
    <scope>NUCLEOTIDE SEQUENCE [LARGE SCALE GENOMIC DNA]</scope>
    <source>
        <strain evidence="2 3">WB 4.1-42</strain>
    </source>
</reference>
<dbReference type="Gene3D" id="2.60.40.10">
    <property type="entry name" value="Immunoglobulins"/>
    <property type="match status" value="4"/>
</dbReference>
<sequence length="1964" mass="211476">MLSPKAILDFYTAEFLPVLTPIINYKMGTIAMKKITLMFLLSLLPALGFAQLANEGFENTWTALTGTSGAAGPAGWAIINQAGVNVTWIQGDGSAQQPYFEGAHAAFLDKETLAAADLSEDWLITKAFSMPENAELTFYSKLFFNADQGTQFKVMITDETGTVTQQLNMAAYDELVAYTELELNPSQTAWVKKTVNIDNTLFPAGTSVHIAFVMKGNNDERWAIDNVAVLQKCQVPENLGATDIGVNQASLTWDSTGPATEWEIEVVPGQESFTGTGVEYNGTQPYIKTGLLQDTQYKFRVRALCADNTSEWSDPYNFGTAKYGDSCALPITVTALPFTSSDNTGTFEDNIDGSSGTGCGTPSWASYLDGNDVIYTYTPTTTGAISLNLTNITQDYAGMFVYTSCANIGQTCYGAAINDFMQTTDLNIEQVNVTAGTTYYIVISTWFADATGYTLNIQQENCDKPTDLTTSGATSSGITLQWTEAGTATAWQYVYQPVGTGMPMVAGTATSSASVALTLPESSQYEFYVRSDCGDGTFSSWAGPVTFNTLCGVFTTPFYEGFNSDSDSQFCWTVLNLSGEESAWNMDSNFEAFEGNEAAQFDASMNGEDNNDMLISPAIQLTGNQRLKFHYKTEDAGAVAFKVVLSTTGTDPEDFTTELIPLTTYNTTNFVQKVVNLSSIPAGPVYIAWQVPPGLNPGFQVIIDNVIIEDLPACAEPIDLIATNVTATTAQFSWTAGSDETAWEVFISDPNTGVIPGPETPGIAATNPYQATTLTPSTQYSFYVRSACGAEGNSTWVGPIFFTTGCEAFDVPFFEGFNSDSATQDCWTIKNTNGDWAEWNMEDGTPFEGDEAATIYTGNPPNNDWLISPAINLTPNQRLKYNYKVADATTFKVLLSTTQADLADFTNVLVPEASYTNSDYKKQIVSLAAYTGTVYIAWQVPPADAFGEEFTLDNIIIEQIPVCPEPLDVVVGDITQNSAGISWTAGGTETAWEVIVYAEGQDVPTSGQPAASNSIIVTTLADGSPIQSGTIYHVIVKAVCSPTESSLPSDPTTFITAISNDDCDSATVIPVNTGAACDVFASGTVYGATPSAQENPCGDWTFADDDVWFQFTATNELHTVSILNIAGSTSFLMYMIYQGDGCGNLTQIGDCSTAYAEYGLDASTAVLNNLTVGNTYMIRIFTPDEDTNQTTTFNVCVKVPVQPITVSTTQYTVEQLVTDVLFGESCTQVSNVTWSTGTNYPDPENIFGDNPNGIGYFNQNGSVFPLSEGIVMTTGDVTKVPGPNYTAMEQGSAVWLGDTDIDAVMENMLGAPPLWPSTNASVIEFDFIPAIPELNLDFLFASEEYGDFIQCYSYDTFAILLTGPDGTTQNIAVIPDTDDAISVFNISGAGYPNVCPGYNLPYFDHYNVFDQQDYSPTSFAGETVVMTATATLQVNQQYHLKIAIAETDNNLDSGVFIKGGVSAIANPDLGVDLLVATNNAICAGGEVTLQSGLSDTIFDFTWNNANGVITGQTGAELVVTEPGTYTINATLTGTSCVVTDTVVVEFYPAVEDVVANPTDLTICDADGFATFNLSQNIAVILAGQNASDYIVSYHASQAEAENNTGALNAVSYENATQFEQTIYVRVYNNVTQCFGVKTFKLIVQNLTPQFTLTSDLQLCEGAVGTLQVTPINFTDAEVVYSWTLNGAPFAGNVNAITVTLGGLYVVTIDNSGCVATQQVTVTVTPQPVADVFTDLTRCDSYTLEPLSAGNNYYTGPNGTGTLLAAGTVIIDTQLIYVYAQSAANADCFAQSSFTVTVTPTPQIELAQNCNNNNEYELTAIFLDDTYNQDNATFEWTGPQTGSEPTLVITTPGTYTLTVSPLEGNTCAVEATIVVDDTMCEVQKGISPNNDGLNDNFELTALNVRTISIFNRYGKEVYHKTNYSNEWHGQTDGGDELPTGTYFYTFERTNGETKTGWIYINRQEN</sequence>
<dbReference type="Proteomes" id="UP000030111">
    <property type="component" value="Unassembled WGS sequence"/>
</dbReference>
<dbReference type="NCBIfam" id="TIGR04131">
    <property type="entry name" value="Bac_Flav_CTERM"/>
    <property type="match status" value="1"/>
</dbReference>
<dbReference type="Pfam" id="PF00041">
    <property type="entry name" value="fn3"/>
    <property type="match status" value="2"/>
</dbReference>
<dbReference type="InterPro" id="IPR036116">
    <property type="entry name" value="FN3_sf"/>
</dbReference>
<dbReference type="PROSITE" id="PS50853">
    <property type="entry name" value="FN3"/>
    <property type="match status" value="4"/>
</dbReference>
<feature type="domain" description="Fibronectin type-III" evidence="1">
    <location>
        <begin position="965"/>
        <end position="1059"/>
    </location>
</feature>
<comment type="caution">
    <text evidence="2">The sequence shown here is derived from an EMBL/GenBank/DDBJ whole genome shotgun (WGS) entry which is preliminary data.</text>
</comment>
<gene>
    <name evidence="2" type="ORF">Q766_16810</name>
</gene>
<keyword evidence="3" id="KW-1185">Reference proteome</keyword>
<name>A0A0A2MJF8_9FLAO</name>
<dbReference type="eggNOG" id="COG3291">
    <property type="taxonomic scope" value="Bacteria"/>
</dbReference>
<dbReference type="NCBIfam" id="NF038133">
    <property type="entry name" value="choice_anch_L"/>
    <property type="match status" value="1"/>
</dbReference>
<dbReference type="Pfam" id="PF23759">
    <property type="entry name" value="GBD_T9SS_assoc"/>
    <property type="match status" value="1"/>
</dbReference>
<protein>
    <recommendedName>
        <fullName evidence="1">Fibronectin type-III domain-containing protein</fullName>
    </recommendedName>
</protein>
<feature type="domain" description="Fibronectin type-III" evidence="1">
    <location>
        <begin position="464"/>
        <end position="552"/>
    </location>
</feature>
<dbReference type="OrthoDB" id="608579at2"/>
<dbReference type="Pfam" id="PF13585">
    <property type="entry name" value="CHU_C"/>
    <property type="match status" value="1"/>
</dbReference>
<dbReference type="STRING" id="1121898.GCA_000422725_03122"/>
<dbReference type="InterPro" id="IPR003961">
    <property type="entry name" value="FN3_dom"/>
</dbReference>
<dbReference type="Pfam" id="PF07675">
    <property type="entry name" value="Cleaved_Adhesin"/>
    <property type="match status" value="3"/>
</dbReference>
<dbReference type="Gene3D" id="2.60.120.200">
    <property type="match status" value="3"/>
</dbReference>
<proteinExistence type="predicted"/>
<dbReference type="InterPro" id="IPR013783">
    <property type="entry name" value="Ig-like_fold"/>
</dbReference>
<dbReference type="CDD" id="cd00063">
    <property type="entry name" value="FN3"/>
    <property type="match status" value="4"/>
</dbReference>
<dbReference type="InterPro" id="IPR026341">
    <property type="entry name" value="T9SS_type_B"/>
</dbReference>
<evidence type="ECO:0000313" key="2">
    <source>
        <dbReference type="EMBL" id="KGO91691.1"/>
    </source>
</evidence>
<dbReference type="SUPFAM" id="SSF49899">
    <property type="entry name" value="Concanavalin A-like lectins/glucanases"/>
    <property type="match status" value="1"/>
</dbReference>
<dbReference type="GO" id="GO:0004553">
    <property type="term" value="F:hydrolase activity, hydrolyzing O-glycosyl compounds"/>
    <property type="evidence" value="ECO:0007669"/>
    <property type="project" value="UniProtKB-ARBA"/>
</dbReference>
<dbReference type="InterPro" id="IPR056600">
    <property type="entry name" value="GBD_T9SS_assoc"/>
</dbReference>